<reference evidence="1 2" key="1">
    <citation type="submission" date="2018-07" db="EMBL/GenBank/DDBJ databases">
        <title>Genomic Encyclopedia of Type Strains, Phase IV (KMG-IV): sequencing the most valuable type-strain genomes for metagenomic binning, comparative biology and taxonomic classification.</title>
        <authorList>
            <person name="Goeker M."/>
        </authorList>
    </citation>
    <scope>NUCLEOTIDE SEQUENCE [LARGE SCALE GENOMIC DNA]</scope>
    <source>
        <strain evidence="1 2">DSM 21634</strain>
    </source>
</reference>
<dbReference type="Proteomes" id="UP000252884">
    <property type="component" value="Unassembled WGS sequence"/>
</dbReference>
<proteinExistence type="predicted"/>
<keyword evidence="2" id="KW-1185">Reference proteome</keyword>
<gene>
    <name evidence="1" type="ORF">DES41_105310</name>
</gene>
<dbReference type="AlphaFoldDB" id="A0A368XTJ2"/>
<dbReference type="EMBL" id="QPJK01000005">
    <property type="protein sequence ID" value="RCW70368.1"/>
    <property type="molecule type" value="Genomic_DNA"/>
</dbReference>
<protein>
    <submittedName>
        <fullName evidence="1">Uncharacterized protein</fullName>
    </submittedName>
</protein>
<name>A0A368XTJ2_9BURK</name>
<comment type="caution">
    <text evidence="1">The sequence shown here is derived from an EMBL/GenBank/DDBJ whole genome shotgun (WGS) entry which is preliminary data.</text>
</comment>
<sequence>MELGVFILAQQRGWHQTSQQVSQNSAMHAVTVWCR</sequence>
<accession>A0A368XTJ2</accession>
<organism evidence="1 2">
    <name type="scientific">Pseudorhodoferax soli</name>
    <dbReference type="NCBI Taxonomy" id="545864"/>
    <lineage>
        <taxon>Bacteria</taxon>
        <taxon>Pseudomonadati</taxon>
        <taxon>Pseudomonadota</taxon>
        <taxon>Betaproteobacteria</taxon>
        <taxon>Burkholderiales</taxon>
        <taxon>Comamonadaceae</taxon>
    </lineage>
</organism>
<evidence type="ECO:0000313" key="1">
    <source>
        <dbReference type="EMBL" id="RCW70368.1"/>
    </source>
</evidence>
<evidence type="ECO:0000313" key="2">
    <source>
        <dbReference type="Proteomes" id="UP000252884"/>
    </source>
</evidence>